<gene>
    <name evidence="2" type="ORF">PYK22_02059</name>
</gene>
<feature type="transmembrane region" description="Helical" evidence="1">
    <location>
        <begin position="85"/>
        <end position="115"/>
    </location>
</feature>
<organism evidence="2 3">
    <name type="scientific">Pyrinomonas methylaliphatogenes</name>
    <dbReference type="NCBI Taxonomy" id="454194"/>
    <lineage>
        <taxon>Bacteria</taxon>
        <taxon>Pseudomonadati</taxon>
        <taxon>Acidobacteriota</taxon>
        <taxon>Blastocatellia</taxon>
        <taxon>Blastocatellales</taxon>
        <taxon>Pyrinomonadaceae</taxon>
        <taxon>Pyrinomonas</taxon>
    </lineage>
</organism>
<feature type="transmembrane region" description="Helical" evidence="1">
    <location>
        <begin position="45"/>
        <end position="65"/>
    </location>
</feature>
<dbReference type="AlphaFoldDB" id="A0A0B6X0Y1"/>
<dbReference type="EMBL" id="CBXV010000007">
    <property type="protein sequence ID" value="CDM66050.1"/>
    <property type="molecule type" value="Genomic_DNA"/>
</dbReference>
<keyword evidence="1" id="KW-0812">Transmembrane</keyword>
<keyword evidence="3" id="KW-1185">Reference proteome</keyword>
<keyword evidence="1" id="KW-0472">Membrane</keyword>
<sequence length="124" mass="14428">MLEKVLIGLTVSLVLYSVGMIRYLIPYFFQTEIVKPNRLMKLFNVSLIVAVISLVVLWVAINVLLGRLEDCLVLNRPDSISEVDYWIRVKMIFNLAVFAYLDFIALTLFMIIRVLRTSWTEKIK</sequence>
<accession>A0A0B6X0Y1</accession>
<reference evidence="2 3" key="1">
    <citation type="submission" date="2013-12" db="EMBL/GenBank/DDBJ databases">
        <authorList>
            <person name="Stott M."/>
        </authorList>
    </citation>
    <scope>NUCLEOTIDE SEQUENCE [LARGE SCALE GENOMIC DNA]</scope>
    <source>
        <strain evidence="2 3">K22</strain>
    </source>
</reference>
<evidence type="ECO:0000256" key="1">
    <source>
        <dbReference type="SAM" id="Phobius"/>
    </source>
</evidence>
<dbReference type="Proteomes" id="UP000031518">
    <property type="component" value="Unassembled WGS sequence"/>
</dbReference>
<name>A0A0B6X0Y1_9BACT</name>
<evidence type="ECO:0000313" key="3">
    <source>
        <dbReference type="Proteomes" id="UP000031518"/>
    </source>
</evidence>
<feature type="transmembrane region" description="Helical" evidence="1">
    <location>
        <begin position="6"/>
        <end position="25"/>
    </location>
</feature>
<proteinExistence type="predicted"/>
<protein>
    <submittedName>
        <fullName evidence="2">Uncharacterized protein</fullName>
    </submittedName>
</protein>
<keyword evidence="1" id="KW-1133">Transmembrane helix</keyword>
<dbReference type="RefSeq" id="WP_157770822.1">
    <property type="nucleotide sequence ID" value="NZ_CBXV010000007.1"/>
</dbReference>
<evidence type="ECO:0000313" key="2">
    <source>
        <dbReference type="EMBL" id="CDM66050.1"/>
    </source>
</evidence>
<reference evidence="2 3" key="2">
    <citation type="submission" date="2015-01" db="EMBL/GenBank/DDBJ databases">
        <title>Complete genome sequence of Pyrinomonas methylaliphatogenes type strain K22T.</title>
        <authorList>
            <person name="Lee K.C.Y."/>
            <person name="Power J.F."/>
            <person name="Dunfield P.F."/>
            <person name="Morgan X.C."/>
            <person name="Huttenhower C."/>
            <person name="Stott M.B."/>
        </authorList>
    </citation>
    <scope>NUCLEOTIDE SEQUENCE [LARGE SCALE GENOMIC DNA]</scope>
    <source>
        <strain evidence="2 3">K22</strain>
    </source>
</reference>